<dbReference type="Proteomes" id="UP000078446">
    <property type="component" value="Unassembled WGS sequence"/>
</dbReference>
<dbReference type="AlphaFoldDB" id="A0A198V085"/>
<sequence>MTMSIARYFTNRDSIRLPTLYSQNLFAMTKEVRIEHQGEEYRLRLTRNNRLILTK</sequence>
<evidence type="ECO:0000313" key="1">
    <source>
        <dbReference type="EMBL" id="OAU95395.1"/>
    </source>
</evidence>
<dbReference type="eggNOG" id="COG4256">
    <property type="taxonomic scope" value="Bacteria"/>
</dbReference>
<gene>
    <name evidence="2" type="ORF">AO382_0293</name>
    <name evidence="1" type="ORF">AO384_1586</name>
</gene>
<dbReference type="Gene3D" id="2.10.70.10">
    <property type="entry name" value="Complement Module, domain 1"/>
    <property type="match status" value="1"/>
</dbReference>
<comment type="caution">
    <text evidence="1">The sequence shown here is derived from an EMBL/GenBank/DDBJ whole genome shotgun (WGS) entry which is preliminary data.</text>
</comment>
<dbReference type="InterPro" id="IPR019600">
    <property type="entry name" value="Hemin_uptake_protein_HemP"/>
</dbReference>
<evidence type="ECO:0000313" key="4">
    <source>
        <dbReference type="Proteomes" id="UP000078446"/>
    </source>
</evidence>
<evidence type="ECO:0000313" key="2">
    <source>
        <dbReference type="EMBL" id="OAV01927.1"/>
    </source>
</evidence>
<dbReference type="EMBL" id="LXHE01000002">
    <property type="protein sequence ID" value="OAV01927.1"/>
    <property type="molecule type" value="Genomic_DNA"/>
</dbReference>
<accession>A0A198V085</accession>
<dbReference type="OrthoDB" id="6712014at2"/>
<dbReference type="PATRIC" id="fig|480.236.peg.1513"/>
<name>A0A198V085_MORCA</name>
<proteinExistence type="predicted"/>
<dbReference type="Pfam" id="PF10636">
    <property type="entry name" value="hemP"/>
    <property type="match status" value="1"/>
</dbReference>
<evidence type="ECO:0000313" key="3">
    <source>
        <dbReference type="Proteomes" id="UP000078228"/>
    </source>
</evidence>
<dbReference type="EMBL" id="LXHC01000024">
    <property type="protein sequence ID" value="OAU95395.1"/>
    <property type="molecule type" value="Genomic_DNA"/>
</dbReference>
<protein>
    <submittedName>
        <fullName evidence="1">Uncharacterized protein</fullName>
    </submittedName>
</protein>
<dbReference type="Proteomes" id="UP000078228">
    <property type="component" value="Unassembled WGS sequence"/>
</dbReference>
<reference evidence="3 4" key="1">
    <citation type="journal article" date="2016" name="Genome Biol. Evol.">
        <title>Comparative Genomic Analyses of the Moraxella catarrhalis Serosensitive and Seroresistant Lineages Demonstrate Their Independent Evolution.</title>
        <authorList>
            <person name="Earl J.P."/>
            <person name="de Vries S.P."/>
            <person name="Ahmed A."/>
            <person name="Powell E."/>
            <person name="Schultz M.P."/>
            <person name="Hermans P.W."/>
            <person name="Hill D.J."/>
            <person name="Zhou Z."/>
            <person name="Constantinidou C.I."/>
            <person name="Hu F.Z."/>
            <person name="Bootsma H.J."/>
            <person name="Ehrlich G.D."/>
        </authorList>
    </citation>
    <scope>NUCLEOTIDE SEQUENCE [LARGE SCALE GENOMIC DNA]</scope>
    <source>
        <strain evidence="1 3">Z7542</strain>
        <strain evidence="2 4">Z7574</strain>
    </source>
</reference>
<organism evidence="1 3">
    <name type="scientific">Moraxella catarrhalis</name>
    <name type="common">Branhamella catarrhalis</name>
    <dbReference type="NCBI Taxonomy" id="480"/>
    <lineage>
        <taxon>Bacteria</taxon>
        <taxon>Pseudomonadati</taxon>
        <taxon>Pseudomonadota</taxon>
        <taxon>Gammaproteobacteria</taxon>
        <taxon>Moraxellales</taxon>
        <taxon>Moraxellaceae</taxon>
        <taxon>Moraxella</taxon>
    </lineage>
</organism>
<keyword evidence="3" id="KW-1185">Reference proteome</keyword>